<evidence type="ECO:0000256" key="6">
    <source>
        <dbReference type="ARBA" id="ARBA00023163"/>
    </source>
</evidence>
<dbReference type="GO" id="GO:0005507">
    <property type="term" value="F:copper ion binding"/>
    <property type="evidence" value="ECO:0007669"/>
    <property type="project" value="InterPro"/>
</dbReference>
<keyword evidence="2" id="KW-0479">Metal-binding</keyword>
<protein>
    <recommendedName>
        <fullName evidence="9">Copper-fist domain-containing protein</fullName>
    </recommendedName>
</protein>
<evidence type="ECO:0000256" key="3">
    <source>
        <dbReference type="ARBA" id="ARBA00022833"/>
    </source>
</evidence>
<feature type="domain" description="Copper-fist" evidence="9">
    <location>
        <begin position="1"/>
        <end position="41"/>
    </location>
</feature>
<evidence type="ECO:0000259" key="9">
    <source>
        <dbReference type="PROSITE" id="PS50073"/>
    </source>
</evidence>
<dbReference type="SMART" id="SM01090">
    <property type="entry name" value="Copper-fist"/>
    <property type="match status" value="1"/>
</dbReference>
<keyword evidence="5" id="KW-0805">Transcription regulation</keyword>
<evidence type="ECO:0000256" key="1">
    <source>
        <dbReference type="ARBA" id="ARBA00004123"/>
    </source>
</evidence>
<dbReference type="GO" id="GO:0005634">
    <property type="term" value="C:nucleus"/>
    <property type="evidence" value="ECO:0007669"/>
    <property type="project" value="UniProtKB-SubCell"/>
</dbReference>
<dbReference type="EMBL" id="JAGPNK010000006">
    <property type="protein sequence ID" value="KAH7319784.1"/>
    <property type="molecule type" value="Genomic_DNA"/>
</dbReference>
<keyword evidence="7" id="KW-0539">Nucleus</keyword>
<feature type="region of interest" description="Disordered" evidence="8">
    <location>
        <begin position="193"/>
        <end position="273"/>
    </location>
</feature>
<dbReference type="FunFam" id="3.90.430.10:FF:000001">
    <property type="entry name" value="Copper fist DNA-binding protein"/>
    <property type="match status" value="1"/>
</dbReference>
<dbReference type="OrthoDB" id="5600085at2759"/>
<feature type="compositionally biased region" description="Low complexity" evidence="8">
    <location>
        <begin position="202"/>
        <end position="216"/>
    </location>
</feature>
<evidence type="ECO:0000256" key="7">
    <source>
        <dbReference type="ARBA" id="ARBA00023242"/>
    </source>
</evidence>
<gene>
    <name evidence="10" type="ORF">B0I35DRAFT_478102</name>
</gene>
<dbReference type="PROSITE" id="PS50073">
    <property type="entry name" value="COPPER_FIST_2"/>
    <property type="match status" value="1"/>
</dbReference>
<organism evidence="10 11">
    <name type="scientific">Stachybotrys elegans</name>
    <dbReference type="NCBI Taxonomy" id="80388"/>
    <lineage>
        <taxon>Eukaryota</taxon>
        <taxon>Fungi</taxon>
        <taxon>Dikarya</taxon>
        <taxon>Ascomycota</taxon>
        <taxon>Pezizomycotina</taxon>
        <taxon>Sordariomycetes</taxon>
        <taxon>Hypocreomycetidae</taxon>
        <taxon>Hypocreales</taxon>
        <taxon>Stachybotryaceae</taxon>
        <taxon>Stachybotrys</taxon>
    </lineage>
</organism>
<dbReference type="SUPFAM" id="SSF57879">
    <property type="entry name" value="Zinc domain conserved in yeast copper-regulated transcription factors"/>
    <property type="match status" value="1"/>
</dbReference>
<keyword evidence="3" id="KW-0862">Zinc</keyword>
<evidence type="ECO:0000256" key="2">
    <source>
        <dbReference type="ARBA" id="ARBA00022723"/>
    </source>
</evidence>
<keyword evidence="11" id="KW-1185">Reference proteome</keyword>
<keyword evidence="4" id="KW-0186">Copper</keyword>
<feature type="compositionally biased region" description="Low complexity" evidence="8">
    <location>
        <begin position="92"/>
        <end position="104"/>
    </location>
</feature>
<dbReference type="GO" id="GO:0006878">
    <property type="term" value="P:intracellular copper ion homeostasis"/>
    <property type="evidence" value="ECO:0007669"/>
    <property type="project" value="TreeGrafter"/>
</dbReference>
<dbReference type="InterPro" id="IPR051763">
    <property type="entry name" value="Copper_Homeo_Regul"/>
</dbReference>
<evidence type="ECO:0000256" key="5">
    <source>
        <dbReference type="ARBA" id="ARBA00023015"/>
    </source>
</evidence>
<evidence type="ECO:0000256" key="8">
    <source>
        <dbReference type="SAM" id="MobiDB-lite"/>
    </source>
</evidence>
<dbReference type="PANTHER" id="PTHR28088:SF9">
    <property type="entry name" value="TRANSCRIPTION FACTOR GRISEA, PUTATIVE (AFU_ORTHOLOGUE AFUA_1G13190)-RELATED"/>
    <property type="match status" value="1"/>
</dbReference>
<proteinExistence type="predicted"/>
<dbReference type="GO" id="GO:0000981">
    <property type="term" value="F:DNA-binding transcription factor activity, RNA polymerase II-specific"/>
    <property type="evidence" value="ECO:0007669"/>
    <property type="project" value="TreeGrafter"/>
</dbReference>
<name>A0A8K0SR37_9HYPO</name>
<dbReference type="AlphaFoldDB" id="A0A8K0SR37"/>
<comment type="caution">
    <text evidence="10">The sequence shown here is derived from an EMBL/GenBank/DDBJ whole genome shotgun (WGS) entry which is preliminary data.</text>
</comment>
<dbReference type="Proteomes" id="UP000813444">
    <property type="component" value="Unassembled WGS sequence"/>
</dbReference>
<comment type="subcellular location">
    <subcellularLocation>
        <location evidence="1">Nucleus</location>
    </subcellularLocation>
</comment>
<feature type="region of interest" description="Disordered" evidence="8">
    <location>
        <begin position="451"/>
        <end position="515"/>
    </location>
</feature>
<reference evidence="10" key="1">
    <citation type="journal article" date="2021" name="Nat. Commun.">
        <title>Genetic determinants of endophytism in the Arabidopsis root mycobiome.</title>
        <authorList>
            <person name="Mesny F."/>
            <person name="Miyauchi S."/>
            <person name="Thiergart T."/>
            <person name="Pickel B."/>
            <person name="Atanasova L."/>
            <person name="Karlsson M."/>
            <person name="Huettel B."/>
            <person name="Barry K.W."/>
            <person name="Haridas S."/>
            <person name="Chen C."/>
            <person name="Bauer D."/>
            <person name="Andreopoulos W."/>
            <person name="Pangilinan J."/>
            <person name="LaButti K."/>
            <person name="Riley R."/>
            <person name="Lipzen A."/>
            <person name="Clum A."/>
            <person name="Drula E."/>
            <person name="Henrissat B."/>
            <person name="Kohler A."/>
            <person name="Grigoriev I.V."/>
            <person name="Martin F.M."/>
            <person name="Hacquard S."/>
        </authorList>
    </citation>
    <scope>NUCLEOTIDE SEQUENCE</scope>
    <source>
        <strain evidence="10">MPI-CAGE-CH-0235</strain>
    </source>
</reference>
<feature type="compositionally biased region" description="Polar residues" evidence="8">
    <location>
        <begin position="136"/>
        <end position="156"/>
    </location>
</feature>
<dbReference type="GO" id="GO:0045944">
    <property type="term" value="P:positive regulation of transcription by RNA polymerase II"/>
    <property type="evidence" value="ECO:0007669"/>
    <property type="project" value="TreeGrafter"/>
</dbReference>
<dbReference type="Pfam" id="PF00649">
    <property type="entry name" value="Copper-fist"/>
    <property type="match status" value="1"/>
</dbReference>
<dbReference type="InterPro" id="IPR001083">
    <property type="entry name" value="Cu_fist_DNA-bd_dom"/>
</dbReference>
<keyword evidence="6" id="KW-0804">Transcription</keyword>
<dbReference type="PRINTS" id="PR00617">
    <property type="entry name" value="COPPERFIST"/>
</dbReference>
<feature type="compositionally biased region" description="Low complexity" evidence="8">
    <location>
        <begin position="502"/>
        <end position="513"/>
    </location>
</feature>
<evidence type="ECO:0000256" key="4">
    <source>
        <dbReference type="ARBA" id="ARBA00023008"/>
    </source>
</evidence>
<dbReference type="GO" id="GO:0006879">
    <property type="term" value="P:intracellular iron ion homeostasis"/>
    <property type="evidence" value="ECO:0007669"/>
    <property type="project" value="TreeGrafter"/>
</dbReference>
<accession>A0A8K0SR37</accession>
<dbReference type="PANTHER" id="PTHR28088">
    <property type="entry name" value="TRANSCRIPTIONAL ACTIVATOR HAA1-RELATED"/>
    <property type="match status" value="1"/>
</dbReference>
<evidence type="ECO:0000313" key="10">
    <source>
        <dbReference type="EMBL" id="KAH7319784.1"/>
    </source>
</evidence>
<dbReference type="InterPro" id="IPR036395">
    <property type="entry name" value="Cu_fist_DNA-bd_dom_sf"/>
</dbReference>
<dbReference type="PROSITE" id="PS01119">
    <property type="entry name" value="COPPER_FIST_1"/>
    <property type="match status" value="1"/>
</dbReference>
<sequence length="566" mass="58842">MPLINGVKMACEPCIRGHRSTKCTHADERLMVPVRKPGRPLSSCPHPSSRSCSCAALTAAIPKRQKCGCGSSNPPAATVKAESNDNDSADLTPTSPATKTSTSSFRVQKPANRNPLSRKSSLAPANIDRMDPGQLNVMSSEGQSASTLTPDESGASTPGPLVFNPYDVSHPVFPYAPQPVMFPLFQQPMPSPPVDLNPLKIGTNGTNSSASVSAGSSPGGCCGGGGAKKDSESSVPTSDDEREEKPVSSCCSSRTAPDKTNAPANFDRTGQSGLLSNMMMPQYPRPMMMPNGMYPYYPQPTIFTYPPQYGSYLQPLQPDQWRQFMAMTFGQYNSPEAFGMNGNINAAMNGAMAGAMNGSADGTLNGSLTGMHGNANGANGTMNGGMNHGMNGGMGGLHISAVPMPMFNPEAAGTSHQCGCGDGCQCVGCAAHPYNEATQNYIRSAWNSMTEETGHPKTASVAHHAPACGTSDSNQKARADGPSNDVSPAKHSDGPMSPTIAPSPSDAASGAGDEQTLSPTDFFFVSYSLEGSCSGEMAGCPCGDDCQCIGCVIHSIPDPTEPEPVS</sequence>
<dbReference type="GO" id="GO:0000978">
    <property type="term" value="F:RNA polymerase II cis-regulatory region sequence-specific DNA binding"/>
    <property type="evidence" value="ECO:0007669"/>
    <property type="project" value="TreeGrafter"/>
</dbReference>
<dbReference type="SMART" id="SM00412">
    <property type="entry name" value="Cu_FIST"/>
    <property type="match status" value="1"/>
</dbReference>
<feature type="region of interest" description="Disordered" evidence="8">
    <location>
        <begin position="65"/>
        <end position="162"/>
    </location>
</feature>
<feature type="compositionally biased region" description="Gly residues" evidence="8">
    <location>
        <begin position="217"/>
        <end position="226"/>
    </location>
</feature>
<evidence type="ECO:0000313" key="11">
    <source>
        <dbReference type="Proteomes" id="UP000813444"/>
    </source>
</evidence>
<dbReference type="Gene3D" id="3.90.430.10">
    <property type="entry name" value="Copper fist DNA-binding domain"/>
    <property type="match status" value="1"/>
</dbReference>